<dbReference type="PANTHER" id="PTHR40036:SF1">
    <property type="entry name" value="MACROCIN O-METHYLTRANSFERASE"/>
    <property type="match status" value="1"/>
</dbReference>
<evidence type="ECO:0000313" key="2">
    <source>
        <dbReference type="Proteomes" id="UP000179258"/>
    </source>
</evidence>
<proteinExistence type="predicted"/>
<sequence length="226" mass="26010">MNFYKESKMIRFITKSRLLKPITRFVHKIWMDYKYGVVVYYNDPGRLKVIKLVRKIKKEVDLLLGDNEGYTIYRTVKNTSKIKGDIAEVGTYQGGSSKIICEAKGKRALHLFDTFEGLPELSNLDDTRLVQKGDYPASLVEIKRYLKKYNSVHFYKGLFPYTSGPVKNKKFSFVNLDVDLYKSTLSGLAFFYPRMSKGGSLSPTTTLVFRESRRPLMSFSKTGSNQ</sequence>
<name>A0A1G2R9J7_9BACT</name>
<dbReference type="Gene3D" id="3.40.50.150">
    <property type="entry name" value="Vaccinia Virus protein VP39"/>
    <property type="match status" value="1"/>
</dbReference>
<dbReference type="Pfam" id="PF05711">
    <property type="entry name" value="TylF"/>
    <property type="match status" value="1"/>
</dbReference>
<accession>A0A1G2R9J7</accession>
<evidence type="ECO:0000313" key="1">
    <source>
        <dbReference type="EMBL" id="OHA68771.1"/>
    </source>
</evidence>
<dbReference type="Proteomes" id="UP000179258">
    <property type="component" value="Unassembled WGS sequence"/>
</dbReference>
<comment type="caution">
    <text evidence="1">The sequence shown here is derived from an EMBL/GenBank/DDBJ whole genome shotgun (WGS) entry which is preliminary data.</text>
</comment>
<dbReference type="InterPro" id="IPR008884">
    <property type="entry name" value="TylF_MeTrfase"/>
</dbReference>
<organism evidence="1 2">
    <name type="scientific">Candidatus Wildermuthbacteria bacterium RIFCSPHIGHO2_02_FULL_47_17</name>
    <dbReference type="NCBI Taxonomy" id="1802452"/>
    <lineage>
        <taxon>Bacteria</taxon>
        <taxon>Candidatus Wildermuthiibacteriota</taxon>
    </lineage>
</organism>
<dbReference type="EMBL" id="MHTX01000008">
    <property type="protein sequence ID" value="OHA68771.1"/>
    <property type="molecule type" value="Genomic_DNA"/>
</dbReference>
<dbReference type="InterPro" id="IPR029063">
    <property type="entry name" value="SAM-dependent_MTases_sf"/>
</dbReference>
<protein>
    <submittedName>
        <fullName evidence="1">Uncharacterized protein</fullName>
    </submittedName>
</protein>
<reference evidence="1 2" key="1">
    <citation type="journal article" date="2016" name="Nat. Commun.">
        <title>Thousands of microbial genomes shed light on interconnected biogeochemical processes in an aquifer system.</title>
        <authorList>
            <person name="Anantharaman K."/>
            <person name="Brown C.T."/>
            <person name="Hug L.A."/>
            <person name="Sharon I."/>
            <person name="Castelle C.J."/>
            <person name="Probst A.J."/>
            <person name="Thomas B.C."/>
            <person name="Singh A."/>
            <person name="Wilkins M.J."/>
            <person name="Karaoz U."/>
            <person name="Brodie E.L."/>
            <person name="Williams K.H."/>
            <person name="Hubbard S.S."/>
            <person name="Banfield J.F."/>
        </authorList>
    </citation>
    <scope>NUCLEOTIDE SEQUENCE [LARGE SCALE GENOMIC DNA]</scope>
</reference>
<dbReference type="PANTHER" id="PTHR40036">
    <property type="entry name" value="MACROCIN O-METHYLTRANSFERASE"/>
    <property type="match status" value="1"/>
</dbReference>
<dbReference type="AlphaFoldDB" id="A0A1G2R9J7"/>
<gene>
    <name evidence="1" type="ORF">A3D59_01155</name>
</gene>